<accession>A0A0G4IV57</accession>
<protein>
    <submittedName>
        <fullName evidence="1">Uncharacterized protein</fullName>
    </submittedName>
</protein>
<dbReference type="Proteomes" id="UP000290189">
    <property type="component" value="Unassembled WGS sequence"/>
</dbReference>
<dbReference type="EMBL" id="OVEO01000010">
    <property type="protein sequence ID" value="SPQ98556.1"/>
    <property type="molecule type" value="Genomic_DNA"/>
</dbReference>
<name>A0A0G4IV57_PLABS</name>
<gene>
    <name evidence="1" type="ORF">PBRA_007115</name>
    <name evidence="2" type="ORF">PLBR_LOCUS5771</name>
</gene>
<dbReference type="EMBL" id="CDSF01000089">
    <property type="protein sequence ID" value="CEO99001.1"/>
    <property type="molecule type" value="Genomic_DNA"/>
</dbReference>
<proteinExistence type="predicted"/>
<evidence type="ECO:0000313" key="4">
    <source>
        <dbReference type="Proteomes" id="UP000290189"/>
    </source>
</evidence>
<keyword evidence="3" id="KW-1185">Reference proteome</keyword>
<reference evidence="1 3" key="1">
    <citation type="submission" date="2015-02" db="EMBL/GenBank/DDBJ databases">
        <authorList>
            <person name="Chooi Y.-H."/>
        </authorList>
    </citation>
    <scope>NUCLEOTIDE SEQUENCE [LARGE SCALE GENOMIC DNA]</scope>
    <source>
        <strain evidence="1">E3</strain>
    </source>
</reference>
<evidence type="ECO:0000313" key="1">
    <source>
        <dbReference type="EMBL" id="CEO99001.1"/>
    </source>
</evidence>
<keyword evidence="2" id="KW-0496">Mitochondrion</keyword>
<evidence type="ECO:0000313" key="3">
    <source>
        <dbReference type="Proteomes" id="UP000039324"/>
    </source>
</evidence>
<evidence type="ECO:0000313" key="2">
    <source>
        <dbReference type="EMBL" id="SPQ98556.1"/>
    </source>
</evidence>
<sequence>MSWKPCRRPECPNTVGSDRSNRAHYCSVECRLAVRALKARVRRRTKSLSLLGAEQAAPVHTAQEVQIGPRLNSTPSPQRAIVARTISMTTEDADDTTDSASQDNCIEEGDVSRDNMYCNSVALAQLAAVCAAYRQTRQCNSAAPTSVDGGVPVQSVTY</sequence>
<dbReference type="Proteomes" id="UP000039324">
    <property type="component" value="Unassembled WGS sequence"/>
</dbReference>
<organism evidence="1 3">
    <name type="scientific">Plasmodiophora brassicae</name>
    <name type="common">Clubroot disease agent</name>
    <dbReference type="NCBI Taxonomy" id="37360"/>
    <lineage>
        <taxon>Eukaryota</taxon>
        <taxon>Sar</taxon>
        <taxon>Rhizaria</taxon>
        <taxon>Endomyxa</taxon>
        <taxon>Phytomyxea</taxon>
        <taxon>Plasmodiophorida</taxon>
        <taxon>Plasmodiophoridae</taxon>
        <taxon>Plasmodiophora</taxon>
    </lineage>
</organism>
<geneLocation type="mitochondrion" evidence="2"/>
<dbReference type="AlphaFoldDB" id="A0A0G4IV57"/>
<reference evidence="2 4" key="2">
    <citation type="submission" date="2018-03" db="EMBL/GenBank/DDBJ databases">
        <authorList>
            <person name="Fogelqvist J."/>
        </authorList>
    </citation>
    <scope>NUCLEOTIDE SEQUENCE [LARGE SCALE GENOMIC DNA]</scope>
</reference>